<dbReference type="SUPFAM" id="SSF56784">
    <property type="entry name" value="HAD-like"/>
    <property type="match status" value="1"/>
</dbReference>
<proteinExistence type="predicted"/>
<dbReference type="InterPro" id="IPR023198">
    <property type="entry name" value="PGP-like_dom2"/>
</dbReference>
<sequence>MGTMNNNSQTKYVVFDIGNVLLKATHREYLQQIYEKDTAEQLVSEVFHQPEFAEYEKGMYTNEELIGIYGKRFPSHIKEIKRTVNHWEELTTYMDESWEMLKELKEYKIPVYILSTMGKEWKEQIFDKFKDFELIDGSVFSYEVHSNKPDSKIYLALFEKYHLDPGEGIFIDDKKENIDKGIQLGMKGIVFTNIITVKTELFKELNLE</sequence>
<dbReference type="PANTHER" id="PTHR43611:SF3">
    <property type="entry name" value="FLAVIN MONONUCLEOTIDE HYDROLASE 1, CHLOROPLATIC"/>
    <property type="match status" value="1"/>
</dbReference>
<gene>
    <name evidence="1" type="ORF">A8806_101752</name>
</gene>
<dbReference type="InterPro" id="IPR023214">
    <property type="entry name" value="HAD_sf"/>
</dbReference>
<dbReference type="InterPro" id="IPR041492">
    <property type="entry name" value="HAD_2"/>
</dbReference>
<dbReference type="AlphaFoldDB" id="A0A2Y9BA28"/>
<dbReference type="EMBL" id="QGDL01000001">
    <property type="protein sequence ID" value="PWJ32461.1"/>
    <property type="molecule type" value="Genomic_DNA"/>
</dbReference>
<keyword evidence="2" id="KW-1185">Reference proteome</keyword>
<evidence type="ECO:0000313" key="1">
    <source>
        <dbReference type="EMBL" id="PWJ32461.1"/>
    </source>
</evidence>
<evidence type="ECO:0000313" key="2">
    <source>
        <dbReference type="Proteomes" id="UP000245845"/>
    </source>
</evidence>
<dbReference type="NCBIfam" id="TIGR01509">
    <property type="entry name" value="HAD-SF-IA-v3"/>
    <property type="match status" value="1"/>
</dbReference>
<dbReference type="OrthoDB" id="9797415at2"/>
<comment type="caution">
    <text evidence="1">The sequence shown here is derived from an EMBL/GenBank/DDBJ whole genome shotgun (WGS) entry which is preliminary data.</text>
</comment>
<dbReference type="Pfam" id="PF13419">
    <property type="entry name" value="HAD_2"/>
    <property type="match status" value="1"/>
</dbReference>
<accession>A0A2Y9BA28</accession>
<protein>
    <submittedName>
        <fullName evidence="1">Putative hydrolase of the HAD superfamily</fullName>
    </submittedName>
</protein>
<dbReference type="SFLD" id="SFLDG01129">
    <property type="entry name" value="C1.5:_HAD__Beta-PGM__Phosphata"/>
    <property type="match status" value="1"/>
</dbReference>
<keyword evidence="1" id="KW-0378">Hydrolase</keyword>
<reference evidence="1 2" key="1">
    <citation type="submission" date="2018-05" db="EMBL/GenBank/DDBJ databases">
        <title>The Hungate 1000. A catalogue of reference genomes from the rumen microbiome.</title>
        <authorList>
            <person name="Kelly W."/>
        </authorList>
    </citation>
    <scope>NUCLEOTIDE SEQUENCE [LARGE SCALE GENOMIC DNA]</scope>
    <source>
        <strain evidence="1 2">NLAE-zl-C242</strain>
    </source>
</reference>
<dbReference type="Gene3D" id="3.40.50.1000">
    <property type="entry name" value="HAD superfamily/HAD-like"/>
    <property type="match status" value="1"/>
</dbReference>
<dbReference type="RefSeq" id="WP_109729784.1">
    <property type="nucleotide sequence ID" value="NZ_BAAACK010000007.1"/>
</dbReference>
<dbReference type="SFLD" id="SFLDS00003">
    <property type="entry name" value="Haloacid_Dehalogenase"/>
    <property type="match status" value="1"/>
</dbReference>
<dbReference type="Gene3D" id="1.10.150.240">
    <property type="entry name" value="Putative phosphatase, domain 2"/>
    <property type="match status" value="1"/>
</dbReference>
<dbReference type="InterPro" id="IPR036412">
    <property type="entry name" value="HAD-like_sf"/>
</dbReference>
<organism evidence="1 2">
    <name type="scientific">Faecalicatena orotica</name>
    <dbReference type="NCBI Taxonomy" id="1544"/>
    <lineage>
        <taxon>Bacteria</taxon>
        <taxon>Bacillati</taxon>
        <taxon>Bacillota</taxon>
        <taxon>Clostridia</taxon>
        <taxon>Lachnospirales</taxon>
        <taxon>Lachnospiraceae</taxon>
        <taxon>Faecalicatena</taxon>
    </lineage>
</organism>
<dbReference type="GO" id="GO:0016787">
    <property type="term" value="F:hydrolase activity"/>
    <property type="evidence" value="ECO:0007669"/>
    <property type="project" value="UniProtKB-KW"/>
</dbReference>
<dbReference type="Proteomes" id="UP000245845">
    <property type="component" value="Unassembled WGS sequence"/>
</dbReference>
<name>A0A2Y9BA28_9FIRM</name>
<dbReference type="PANTHER" id="PTHR43611">
    <property type="entry name" value="ALPHA-D-GLUCOSE 1-PHOSPHATE PHOSPHATASE"/>
    <property type="match status" value="1"/>
</dbReference>
<dbReference type="InterPro" id="IPR006439">
    <property type="entry name" value="HAD-SF_hydro_IA"/>
</dbReference>